<dbReference type="GeneID" id="83065232"/>
<evidence type="ECO:0000256" key="5">
    <source>
        <dbReference type="SAM" id="Phobius"/>
    </source>
</evidence>
<dbReference type="EMBL" id="SHTC01000057">
    <property type="protein sequence ID" value="TCF54864.1"/>
    <property type="molecule type" value="Genomic_DNA"/>
</dbReference>
<dbReference type="RefSeq" id="WP_096379255.1">
    <property type="nucleotide sequence ID" value="NZ_SHTC01000057.1"/>
</dbReference>
<evidence type="ECO:0008006" key="8">
    <source>
        <dbReference type="Google" id="ProtNLM"/>
    </source>
</evidence>
<accession>A0A4R0V2F6</accession>
<feature type="transmembrane region" description="Helical" evidence="5">
    <location>
        <begin position="171"/>
        <end position="189"/>
    </location>
</feature>
<dbReference type="InterPro" id="IPR007688">
    <property type="entry name" value="Conjugal_tfr_TrbL/VirB6"/>
</dbReference>
<feature type="compositionally biased region" description="Pro residues" evidence="4">
    <location>
        <begin position="356"/>
        <end position="366"/>
    </location>
</feature>
<keyword evidence="2 5" id="KW-1133">Transmembrane helix</keyword>
<feature type="transmembrane region" description="Helical" evidence="5">
    <location>
        <begin position="234"/>
        <end position="256"/>
    </location>
</feature>
<dbReference type="Proteomes" id="UP000292478">
    <property type="component" value="Unassembled WGS sequence"/>
</dbReference>
<comment type="caution">
    <text evidence="6">The sequence shown here is derived from an EMBL/GenBank/DDBJ whole genome shotgun (WGS) entry which is preliminary data.</text>
</comment>
<keyword evidence="3 5" id="KW-0472">Membrane</keyword>
<protein>
    <recommendedName>
        <fullName evidence="8">Type IV secretion system protein</fullName>
    </recommendedName>
</protein>
<evidence type="ECO:0000256" key="3">
    <source>
        <dbReference type="ARBA" id="ARBA00023136"/>
    </source>
</evidence>
<feature type="transmembrane region" description="Helical" evidence="5">
    <location>
        <begin position="53"/>
        <end position="71"/>
    </location>
</feature>
<evidence type="ECO:0000256" key="4">
    <source>
        <dbReference type="SAM" id="MobiDB-lite"/>
    </source>
</evidence>
<organism evidence="6 7">
    <name type="scientific">Bifidobacterium longum subsp. longum</name>
    <dbReference type="NCBI Taxonomy" id="1679"/>
    <lineage>
        <taxon>Bacteria</taxon>
        <taxon>Bacillati</taxon>
        <taxon>Actinomycetota</taxon>
        <taxon>Actinomycetes</taxon>
        <taxon>Bifidobacteriales</taxon>
        <taxon>Bifidobacteriaceae</taxon>
        <taxon>Bifidobacterium</taxon>
    </lineage>
</organism>
<proteinExistence type="predicted"/>
<name>A0A4R0V2F6_BIFLL</name>
<feature type="transmembrane region" description="Helical" evidence="5">
    <location>
        <begin position="276"/>
        <end position="294"/>
    </location>
</feature>
<feature type="region of interest" description="Disordered" evidence="4">
    <location>
        <begin position="320"/>
        <end position="377"/>
    </location>
</feature>
<keyword evidence="1 5" id="KW-0812">Transmembrane</keyword>
<evidence type="ECO:0000256" key="2">
    <source>
        <dbReference type="ARBA" id="ARBA00022989"/>
    </source>
</evidence>
<evidence type="ECO:0000256" key="1">
    <source>
        <dbReference type="ARBA" id="ARBA00022692"/>
    </source>
</evidence>
<sequence length="377" mass="40435">MSLSWTTAAALAQLFDGLSAQFDSLGQWVFFKLIFDHLDHEIVVFRDNMMHRMTSVIGAIAATLATMWIVTQGYRIMTGQSREPMMSLLVSSLRVFLILTAATSATFVTGSIHTTLSHDLPRAIGNIVTDSDKDPAEVIDSGLTNMQLAMAAIDALPALDSPAIKDDKDRALLMTGIGVAGPAVIGGALLMMYKFAIALFIGFSPLFILSLMFERTKSMFARWLQYGLGTMFSMAVLSFTVTVAMKMVAAVAASFATQYLTMMALGAGDSPGVNTMALQQGGLGIFLTVLILSVPPMASSFFQGALGNFMHYSAFGANTAPTKPEAPGNSAPPQQPRLPDQNQGGRHDSQQKLPSYLPPQPQPQSPPDSASGEIRKR</sequence>
<dbReference type="Pfam" id="PF04610">
    <property type="entry name" value="TrbL"/>
    <property type="match status" value="1"/>
</dbReference>
<dbReference type="AlphaFoldDB" id="A0A4R0V2F6"/>
<feature type="transmembrane region" description="Helical" evidence="5">
    <location>
        <begin position="92"/>
        <end position="112"/>
    </location>
</feature>
<gene>
    <name evidence="6" type="ORF">MCC10113_2105</name>
</gene>
<evidence type="ECO:0000313" key="6">
    <source>
        <dbReference type="EMBL" id="TCF54864.1"/>
    </source>
</evidence>
<feature type="transmembrane region" description="Helical" evidence="5">
    <location>
        <begin position="195"/>
        <end position="213"/>
    </location>
</feature>
<dbReference type="GO" id="GO:0030255">
    <property type="term" value="P:protein secretion by the type IV secretion system"/>
    <property type="evidence" value="ECO:0007669"/>
    <property type="project" value="InterPro"/>
</dbReference>
<reference evidence="6 7" key="1">
    <citation type="journal article" date="2018" name="Sci. Rep.">
        <title>Genomic diversity and distribution of Bifidobacterium longum subsp. longum across the human lifespan.</title>
        <authorList>
            <person name="Odamaki T."/>
            <person name="Bottacini F."/>
            <person name="Kato K."/>
            <person name="Mitsuyama E."/>
            <person name="Yoshida K."/>
            <person name="Horigome A."/>
            <person name="Xiao J.Z."/>
            <person name="van Sinderen D."/>
        </authorList>
    </citation>
    <scope>NUCLEOTIDE SEQUENCE [LARGE SCALE GENOMIC DNA]</scope>
    <source>
        <strain evidence="6 7">MCC10113</strain>
    </source>
</reference>
<evidence type="ECO:0000313" key="7">
    <source>
        <dbReference type="Proteomes" id="UP000292478"/>
    </source>
</evidence>